<organism evidence="2 3">
    <name type="scientific">Chryseobacterium camelliae</name>
    <dbReference type="NCBI Taxonomy" id="1265445"/>
    <lineage>
        <taxon>Bacteria</taxon>
        <taxon>Pseudomonadati</taxon>
        <taxon>Bacteroidota</taxon>
        <taxon>Flavobacteriia</taxon>
        <taxon>Flavobacteriales</taxon>
        <taxon>Weeksellaceae</taxon>
        <taxon>Chryseobacterium group</taxon>
        <taxon>Chryseobacterium</taxon>
    </lineage>
</organism>
<dbReference type="Proteomes" id="UP001225072">
    <property type="component" value="Unassembled WGS sequence"/>
</dbReference>
<sequence>MLILFLKTFSLFGYLNKTKVEQLSNLFRKNNCNTFVKQFYKLILLIINKLIIFNGLTDLDLLHFEQLKKEVQAQYLKEYTPSHDDISKWKGIDIIYFQEDLRKKAKGNISEKSFYTYFKNSPVTKLPRIDMLNLLSIYAGYDSWYEFKKQHLFAGELLQQDEEINEEEIQELENFTYSSPELQKEDHNAEKAVRKQPENPDLQKSSSENQTLNSKATITSSSSPTVVSQEKNFFRKNAWIMVTAVLVTISGVLGFKDELFSKNYTFCFTDADRGVNVINTLEIKVIKENESPMLYKIKPGECFEYSTKDKILKMQISAPFYETLDVNRNLETAPDKEMIELKPDDYKMAVNYFSVKDANGNPELLKQKRKQLENLISDHAIIYQVYDNATYGIETLDKQKYITLVTTPTTSLKNLSVIEMKKDKGKIVSIKFKIASTNENKQ</sequence>
<feature type="compositionally biased region" description="Polar residues" evidence="1">
    <location>
        <begin position="202"/>
        <end position="218"/>
    </location>
</feature>
<evidence type="ECO:0000313" key="3">
    <source>
        <dbReference type="Proteomes" id="UP001225072"/>
    </source>
</evidence>
<evidence type="ECO:0000256" key="1">
    <source>
        <dbReference type="SAM" id="MobiDB-lite"/>
    </source>
</evidence>
<feature type="region of interest" description="Disordered" evidence="1">
    <location>
        <begin position="180"/>
        <end position="223"/>
    </location>
</feature>
<name>A0ABU0TNG4_9FLAO</name>
<proteinExistence type="predicted"/>
<gene>
    <name evidence="2" type="ORF">QE404_003736</name>
</gene>
<keyword evidence="3" id="KW-1185">Reference proteome</keyword>
<protein>
    <submittedName>
        <fullName evidence="2">Uncharacterized protein</fullName>
    </submittedName>
</protein>
<comment type="caution">
    <text evidence="2">The sequence shown here is derived from an EMBL/GenBank/DDBJ whole genome shotgun (WGS) entry which is preliminary data.</text>
</comment>
<feature type="compositionally biased region" description="Basic and acidic residues" evidence="1">
    <location>
        <begin position="182"/>
        <end position="198"/>
    </location>
</feature>
<reference evidence="2 3" key="1">
    <citation type="submission" date="2023-07" db="EMBL/GenBank/DDBJ databases">
        <title>Functional and genomic diversity of the sorghum phyllosphere microbiome.</title>
        <authorList>
            <person name="Shade A."/>
        </authorList>
    </citation>
    <scope>NUCLEOTIDE SEQUENCE [LARGE SCALE GENOMIC DNA]</scope>
    <source>
        <strain evidence="2 3">SORGH_AS_1064</strain>
    </source>
</reference>
<accession>A0ABU0TNG4</accession>
<dbReference type="EMBL" id="JAUTAL010000001">
    <property type="protein sequence ID" value="MDQ1098589.1"/>
    <property type="molecule type" value="Genomic_DNA"/>
</dbReference>
<evidence type="ECO:0000313" key="2">
    <source>
        <dbReference type="EMBL" id="MDQ1098589.1"/>
    </source>
</evidence>